<dbReference type="GO" id="GO:0004674">
    <property type="term" value="F:protein serine/threonine kinase activity"/>
    <property type="evidence" value="ECO:0007669"/>
    <property type="project" value="UniProtKB-KW"/>
</dbReference>
<evidence type="ECO:0000256" key="2">
    <source>
        <dbReference type="ARBA" id="ARBA00008874"/>
    </source>
</evidence>
<evidence type="ECO:0000259" key="11">
    <source>
        <dbReference type="PROSITE" id="PS50011"/>
    </source>
</evidence>
<dbReference type="Gene3D" id="1.10.510.10">
    <property type="entry name" value="Transferase(Phosphotransferase) domain 1"/>
    <property type="match status" value="1"/>
</dbReference>
<accession>A0A1Y2ENS9</accession>
<feature type="compositionally biased region" description="Polar residues" evidence="10">
    <location>
        <begin position="35"/>
        <end position="45"/>
    </location>
</feature>
<dbReference type="PROSITE" id="PS00108">
    <property type="entry name" value="PROTEIN_KINASE_ST"/>
    <property type="match status" value="1"/>
</dbReference>
<dbReference type="GO" id="GO:0046872">
    <property type="term" value="F:metal ion binding"/>
    <property type="evidence" value="ECO:0007669"/>
    <property type="project" value="UniProtKB-KW"/>
</dbReference>
<evidence type="ECO:0000256" key="8">
    <source>
        <dbReference type="PROSITE-ProRule" id="PRU10141"/>
    </source>
</evidence>
<evidence type="ECO:0000256" key="10">
    <source>
        <dbReference type="SAM" id="MobiDB-lite"/>
    </source>
</evidence>
<dbReference type="AlphaFoldDB" id="A0A1Y2ENS9"/>
<dbReference type="EMBL" id="MCOG01000035">
    <property type="protein sequence ID" value="ORY73182.1"/>
    <property type="molecule type" value="Genomic_DNA"/>
</dbReference>
<feature type="compositionally biased region" description="Polar residues" evidence="10">
    <location>
        <begin position="59"/>
        <end position="70"/>
    </location>
</feature>
<dbReference type="OrthoDB" id="248923at2759"/>
<evidence type="ECO:0000256" key="3">
    <source>
        <dbReference type="ARBA" id="ARBA00022679"/>
    </source>
</evidence>
<dbReference type="Proteomes" id="UP000193920">
    <property type="component" value="Unassembled WGS sequence"/>
</dbReference>
<comment type="caution">
    <text evidence="12">The sequence shown here is derived from an EMBL/GenBank/DDBJ whole genome shotgun (WGS) entry which is preliminary data.</text>
</comment>
<dbReference type="PANTHER" id="PTHR45832:SF22">
    <property type="entry name" value="SERINE_THREONINE-PROTEIN KINASE SAMKA-RELATED"/>
    <property type="match status" value="1"/>
</dbReference>
<dbReference type="PANTHER" id="PTHR45832">
    <property type="entry name" value="SERINE/THREONINE-PROTEIN KINASE SAMKA-RELATED-RELATED"/>
    <property type="match status" value="1"/>
</dbReference>
<keyword evidence="4" id="KW-0479">Metal-binding</keyword>
<dbReference type="InterPro" id="IPR017441">
    <property type="entry name" value="Protein_kinase_ATP_BS"/>
</dbReference>
<sequence>MKFDDLDLSFDLNTPVFDKDSSSKTDTKTNDHIGDSNTTTQSSSLNKKVNVNEDEKKTQSTILPLSDNLNKSSSTTEKSKKTPITPISSITSTTSEIPPSKSSKVPVTPITPTTPKTPITPVTPATPASITSSATRSSDYPQARQRKSDEDSSEVIMKLKEICHETNPESLFTNLEKIGQGASATVYIGNKVGGSLDEFIAIKQMDLEKQSKKDLILNEIQVMKQYKHKNIVNFIDGYFWDDKLWVIMEYVSGGTLTDVLVNSYMNEDEISVVCREVLQGLVFLHSKNIIHRDIKSDNILLSMDGDIKLTDFGFCAQLSEQNSKRTTMVGTPYWMAPEVVTKKLYGPKIDIWSLGIMVIEMVEGEPPYLNENPLRALYLIATNGSPSVRHIEEQTPEFKEFLECCLKVDAEERPTSEEALEFEFIKKAGEPSILIPLIKATKSIQNNNRDNL</sequence>
<feature type="compositionally biased region" description="Low complexity" evidence="10">
    <location>
        <begin position="71"/>
        <end position="135"/>
    </location>
</feature>
<dbReference type="PROSITE" id="PS00107">
    <property type="entry name" value="PROTEIN_KINASE_ATP"/>
    <property type="match status" value="1"/>
</dbReference>
<feature type="compositionally biased region" description="Basic and acidic residues" evidence="10">
    <location>
        <begin position="17"/>
        <end position="34"/>
    </location>
</feature>
<evidence type="ECO:0000256" key="6">
    <source>
        <dbReference type="ARBA" id="ARBA00022840"/>
    </source>
</evidence>
<keyword evidence="5 8" id="KW-0547">Nucleotide-binding</keyword>
<comment type="cofactor">
    <cofactor evidence="1">
        <name>Mg(2+)</name>
        <dbReference type="ChEBI" id="CHEBI:18420"/>
    </cofactor>
</comment>
<dbReference type="InterPro" id="IPR051931">
    <property type="entry name" value="PAK3-like"/>
</dbReference>
<dbReference type="SUPFAM" id="SSF56112">
    <property type="entry name" value="Protein kinase-like (PK-like)"/>
    <property type="match status" value="1"/>
</dbReference>
<dbReference type="SMART" id="SM00220">
    <property type="entry name" value="S_TKc"/>
    <property type="match status" value="1"/>
</dbReference>
<evidence type="ECO:0000313" key="12">
    <source>
        <dbReference type="EMBL" id="ORY73182.1"/>
    </source>
</evidence>
<proteinExistence type="inferred from homology"/>
<keyword evidence="12" id="KW-0418">Kinase</keyword>
<dbReference type="Gene3D" id="3.30.200.20">
    <property type="entry name" value="Phosphorylase Kinase, domain 1"/>
    <property type="match status" value="1"/>
</dbReference>
<keyword evidence="6 8" id="KW-0067">ATP-binding</keyword>
<dbReference type="PROSITE" id="PS50011">
    <property type="entry name" value="PROTEIN_KINASE_DOM"/>
    <property type="match status" value="1"/>
</dbReference>
<dbReference type="STRING" id="1754190.A0A1Y2ENS9"/>
<evidence type="ECO:0000256" key="5">
    <source>
        <dbReference type="ARBA" id="ARBA00022741"/>
    </source>
</evidence>
<gene>
    <name evidence="12" type="ORF">LY90DRAFT_403413</name>
</gene>
<evidence type="ECO:0000256" key="7">
    <source>
        <dbReference type="ARBA" id="ARBA00022842"/>
    </source>
</evidence>
<feature type="binding site" evidence="8">
    <location>
        <position position="203"/>
    </location>
    <ligand>
        <name>ATP</name>
        <dbReference type="ChEBI" id="CHEBI:30616"/>
    </ligand>
</feature>
<reference evidence="12 13" key="1">
    <citation type="submission" date="2016-08" db="EMBL/GenBank/DDBJ databases">
        <title>A Parts List for Fungal Cellulosomes Revealed by Comparative Genomics.</title>
        <authorList>
            <consortium name="DOE Joint Genome Institute"/>
            <person name="Haitjema C.H."/>
            <person name="Gilmore S.P."/>
            <person name="Henske J.K."/>
            <person name="Solomon K.V."/>
            <person name="De Groot R."/>
            <person name="Kuo A."/>
            <person name="Mondo S.J."/>
            <person name="Salamov A.A."/>
            <person name="Labutti K."/>
            <person name="Zhao Z."/>
            <person name="Chiniquy J."/>
            <person name="Barry K."/>
            <person name="Brewer H.M."/>
            <person name="Purvine S.O."/>
            <person name="Wright A.T."/>
            <person name="Boxma B."/>
            <person name="Van Alen T."/>
            <person name="Hackstein J.H."/>
            <person name="Baker S.E."/>
            <person name="Grigoriev I.V."/>
            <person name="O'Malley M.A."/>
        </authorList>
    </citation>
    <scope>NUCLEOTIDE SEQUENCE [LARGE SCALE GENOMIC DNA]</scope>
    <source>
        <strain evidence="12 13">G1</strain>
    </source>
</reference>
<feature type="domain" description="Protein kinase" evidence="11">
    <location>
        <begin position="172"/>
        <end position="425"/>
    </location>
</feature>
<organism evidence="12 13">
    <name type="scientific">Neocallimastix californiae</name>
    <dbReference type="NCBI Taxonomy" id="1754190"/>
    <lineage>
        <taxon>Eukaryota</taxon>
        <taxon>Fungi</taxon>
        <taxon>Fungi incertae sedis</taxon>
        <taxon>Chytridiomycota</taxon>
        <taxon>Chytridiomycota incertae sedis</taxon>
        <taxon>Neocallimastigomycetes</taxon>
        <taxon>Neocallimastigales</taxon>
        <taxon>Neocallimastigaceae</taxon>
        <taxon>Neocallimastix</taxon>
    </lineage>
</organism>
<evidence type="ECO:0000256" key="4">
    <source>
        <dbReference type="ARBA" id="ARBA00022723"/>
    </source>
</evidence>
<keyword evidence="7" id="KW-0460">Magnesium</keyword>
<feature type="region of interest" description="Disordered" evidence="10">
    <location>
        <begin position="1"/>
        <end position="153"/>
    </location>
</feature>
<evidence type="ECO:0000256" key="9">
    <source>
        <dbReference type="RuleBase" id="RU000304"/>
    </source>
</evidence>
<evidence type="ECO:0000313" key="13">
    <source>
        <dbReference type="Proteomes" id="UP000193920"/>
    </source>
</evidence>
<protein>
    <submittedName>
        <fullName evidence="12">Pkinase-domain-containing protein</fullName>
    </submittedName>
</protein>
<keyword evidence="13" id="KW-1185">Reference proteome</keyword>
<comment type="similarity">
    <text evidence="2">Belongs to the protein kinase superfamily. STE Ser/Thr protein kinase family. STE20 subfamily.</text>
</comment>
<keyword evidence="3" id="KW-0808">Transferase</keyword>
<dbReference type="GO" id="GO:0005524">
    <property type="term" value="F:ATP binding"/>
    <property type="evidence" value="ECO:0007669"/>
    <property type="project" value="UniProtKB-UniRule"/>
</dbReference>
<dbReference type="Pfam" id="PF00069">
    <property type="entry name" value="Pkinase"/>
    <property type="match status" value="1"/>
</dbReference>
<keyword evidence="9" id="KW-0723">Serine/threonine-protein kinase</keyword>
<dbReference type="InterPro" id="IPR008271">
    <property type="entry name" value="Ser/Thr_kinase_AS"/>
</dbReference>
<name>A0A1Y2ENS9_9FUNG</name>
<dbReference type="InterPro" id="IPR000719">
    <property type="entry name" value="Prot_kinase_dom"/>
</dbReference>
<dbReference type="InterPro" id="IPR011009">
    <property type="entry name" value="Kinase-like_dom_sf"/>
</dbReference>
<evidence type="ECO:0000256" key="1">
    <source>
        <dbReference type="ARBA" id="ARBA00001946"/>
    </source>
</evidence>
<dbReference type="FunFam" id="1.10.510.10:FF:000768">
    <property type="entry name" value="Non-specific serine/threonine protein kinase"/>
    <property type="match status" value="1"/>
</dbReference>
<dbReference type="CDD" id="cd06614">
    <property type="entry name" value="STKc_PAK"/>
    <property type="match status" value="1"/>
</dbReference>